<dbReference type="PANTHER" id="PTHR32182:SF0">
    <property type="entry name" value="DNA REPLICATION AND REPAIR PROTEIN RECF"/>
    <property type="match status" value="1"/>
</dbReference>
<keyword evidence="10 12" id="KW-0234">DNA repair</keyword>
<organism evidence="15 16">
    <name type="scientific">Fusibacter bizertensis</name>
    <dbReference type="NCBI Taxonomy" id="1488331"/>
    <lineage>
        <taxon>Bacteria</taxon>
        <taxon>Bacillati</taxon>
        <taxon>Bacillota</taxon>
        <taxon>Clostridia</taxon>
        <taxon>Eubacteriales</taxon>
        <taxon>Eubacteriales Family XII. Incertae Sedis</taxon>
        <taxon>Fusibacter</taxon>
    </lineage>
</organism>
<comment type="similarity">
    <text evidence="2 12 13">Belongs to the RecF family.</text>
</comment>
<evidence type="ECO:0000256" key="10">
    <source>
        <dbReference type="ARBA" id="ARBA00023204"/>
    </source>
</evidence>
<keyword evidence="5 12" id="KW-0235">DNA replication</keyword>
<evidence type="ECO:0000256" key="2">
    <source>
        <dbReference type="ARBA" id="ARBA00008016"/>
    </source>
</evidence>
<proteinExistence type="inferred from homology"/>
<name>A0ABT6NFF8_9FIRM</name>
<dbReference type="Gene3D" id="1.20.1050.90">
    <property type="entry name" value="RecF/RecN/SMC, N-terminal domain"/>
    <property type="match status" value="1"/>
</dbReference>
<dbReference type="RefSeq" id="WP_281095067.1">
    <property type="nucleotide sequence ID" value="NZ_JARYZI010000010.1"/>
</dbReference>
<dbReference type="EMBL" id="JARYZI010000010">
    <property type="protein sequence ID" value="MDH8679170.1"/>
    <property type="molecule type" value="Genomic_DNA"/>
</dbReference>
<dbReference type="InterPro" id="IPR027417">
    <property type="entry name" value="P-loop_NTPase"/>
</dbReference>
<accession>A0ABT6NFF8</accession>
<protein>
    <recommendedName>
        <fullName evidence="3 12">DNA replication and repair protein RecF</fullName>
    </recommendedName>
</protein>
<keyword evidence="6 12" id="KW-0547">Nucleotide-binding</keyword>
<comment type="caution">
    <text evidence="15">The sequence shown here is derived from an EMBL/GenBank/DDBJ whole genome shotgun (WGS) entry which is preliminary data.</text>
</comment>
<evidence type="ECO:0000256" key="1">
    <source>
        <dbReference type="ARBA" id="ARBA00004496"/>
    </source>
</evidence>
<evidence type="ECO:0000256" key="5">
    <source>
        <dbReference type="ARBA" id="ARBA00022705"/>
    </source>
</evidence>
<evidence type="ECO:0000256" key="11">
    <source>
        <dbReference type="ARBA" id="ARBA00023236"/>
    </source>
</evidence>
<reference evidence="15 16" key="1">
    <citation type="submission" date="2023-04" db="EMBL/GenBank/DDBJ databases">
        <title>Fusibacter bizertensis strain WBS, isolated from littoral bottom sediments of the Arctic seas - biochemical and genomic analysis.</title>
        <authorList>
            <person name="Brioukhanov A.L."/>
        </authorList>
    </citation>
    <scope>NUCLEOTIDE SEQUENCE [LARGE SCALE GENOMIC DNA]</scope>
    <source>
        <strain evidence="15 16">WBS</strain>
    </source>
</reference>
<evidence type="ECO:0000256" key="9">
    <source>
        <dbReference type="ARBA" id="ARBA00023125"/>
    </source>
</evidence>
<sequence>MYIKSIMVKNYRNYENIKLNFDKNLNIIIGDNAQGKTNLLEAVYVSGFGKSFRTSKDSELVNFDKPFANVKIEVQRDNGRVETIEFRINEKSKKEFLINGVNITRISELLGTINIILFYPDDLKLIKESPVERRKFINRELSHISHIYCSDIIEYNKILMQRNELLKRLIYKPDLKETIDIWNEQLADKGAKIILRRKKFIDDLNVISNKIHAGVTDQKEQLNIQYITAVKKLENYDTIKSDLILMLNKNIEMDIKRGFTSVGPHRDDMEISINGISIKSFGSQGQQRTAALSLKLSEIEIIKNDVGEYPILLLDDVMSELDINRQKDLIYTLKNVQAIITTTDVKNLLDDYINASKIIKIKNGNVLSH</sequence>
<evidence type="ECO:0000256" key="13">
    <source>
        <dbReference type="RuleBase" id="RU000578"/>
    </source>
</evidence>
<comment type="function">
    <text evidence="12 13">The RecF protein is involved in DNA metabolism; it is required for DNA replication and normal SOS inducibility. RecF binds preferentially to single-stranded, linear DNA. It also seems to bind ATP.</text>
</comment>
<dbReference type="PROSITE" id="PS00617">
    <property type="entry name" value="RECF_1"/>
    <property type="match status" value="1"/>
</dbReference>
<keyword evidence="4 12" id="KW-0963">Cytoplasm</keyword>
<gene>
    <name evidence="12 15" type="primary">recF</name>
    <name evidence="15" type="ORF">QE109_13505</name>
</gene>
<dbReference type="InterPro" id="IPR042174">
    <property type="entry name" value="RecF_2"/>
</dbReference>
<evidence type="ECO:0000256" key="6">
    <source>
        <dbReference type="ARBA" id="ARBA00022741"/>
    </source>
</evidence>
<dbReference type="InterPro" id="IPR003395">
    <property type="entry name" value="RecF/RecN/SMC_N"/>
</dbReference>
<dbReference type="Proteomes" id="UP001158045">
    <property type="component" value="Unassembled WGS sequence"/>
</dbReference>
<evidence type="ECO:0000256" key="8">
    <source>
        <dbReference type="ARBA" id="ARBA00022840"/>
    </source>
</evidence>
<evidence type="ECO:0000256" key="12">
    <source>
        <dbReference type="HAMAP-Rule" id="MF_00365"/>
    </source>
</evidence>
<dbReference type="Pfam" id="PF02463">
    <property type="entry name" value="SMC_N"/>
    <property type="match status" value="1"/>
</dbReference>
<dbReference type="InterPro" id="IPR018078">
    <property type="entry name" value="DNA-binding_RecF_CS"/>
</dbReference>
<dbReference type="NCBIfam" id="TIGR00611">
    <property type="entry name" value="recf"/>
    <property type="match status" value="1"/>
</dbReference>
<dbReference type="HAMAP" id="MF_00365">
    <property type="entry name" value="RecF"/>
    <property type="match status" value="1"/>
</dbReference>
<keyword evidence="9 12" id="KW-0238">DNA-binding</keyword>
<evidence type="ECO:0000256" key="4">
    <source>
        <dbReference type="ARBA" id="ARBA00022490"/>
    </source>
</evidence>
<evidence type="ECO:0000313" key="16">
    <source>
        <dbReference type="Proteomes" id="UP001158045"/>
    </source>
</evidence>
<dbReference type="SUPFAM" id="SSF52540">
    <property type="entry name" value="P-loop containing nucleoside triphosphate hydrolases"/>
    <property type="match status" value="1"/>
</dbReference>
<feature type="domain" description="RecF/RecN/SMC N-terminal" evidence="14">
    <location>
        <begin position="2"/>
        <end position="346"/>
    </location>
</feature>
<dbReference type="Gene3D" id="3.40.50.300">
    <property type="entry name" value="P-loop containing nucleotide triphosphate hydrolases"/>
    <property type="match status" value="1"/>
</dbReference>
<dbReference type="PROSITE" id="PS00618">
    <property type="entry name" value="RECF_2"/>
    <property type="match status" value="1"/>
</dbReference>
<evidence type="ECO:0000259" key="14">
    <source>
        <dbReference type="Pfam" id="PF02463"/>
    </source>
</evidence>
<dbReference type="PANTHER" id="PTHR32182">
    <property type="entry name" value="DNA REPLICATION AND REPAIR PROTEIN RECF"/>
    <property type="match status" value="1"/>
</dbReference>
<dbReference type="InterPro" id="IPR001238">
    <property type="entry name" value="DNA-binding_RecF"/>
</dbReference>
<keyword evidence="16" id="KW-1185">Reference proteome</keyword>
<keyword evidence="8 12" id="KW-0067">ATP-binding</keyword>
<keyword evidence="7 12" id="KW-0227">DNA damage</keyword>
<keyword evidence="11 12" id="KW-0742">SOS response</keyword>
<evidence type="ECO:0000256" key="7">
    <source>
        <dbReference type="ARBA" id="ARBA00022763"/>
    </source>
</evidence>
<evidence type="ECO:0000256" key="3">
    <source>
        <dbReference type="ARBA" id="ARBA00020170"/>
    </source>
</evidence>
<comment type="subcellular location">
    <subcellularLocation>
        <location evidence="1 12 13">Cytoplasm</location>
    </subcellularLocation>
</comment>
<evidence type="ECO:0000313" key="15">
    <source>
        <dbReference type="EMBL" id="MDH8679170.1"/>
    </source>
</evidence>
<feature type="binding site" evidence="12">
    <location>
        <begin position="30"/>
        <end position="37"/>
    </location>
    <ligand>
        <name>ATP</name>
        <dbReference type="ChEBI" id="CHEBI:30616"/>
    </ligand>
</feature>